<evidence type="ECO:0000313" key="4">
    <source>
        <dbReference type="EMBL" id="CAG5957588.1"/>
    </source>
</evidence>
<dbReference type="PANTHER" id="PTHR46652:SF7">
    <property type="entry name" value="LEUCINE-RICH REPEAT AND IQ DOMAIN-CONTAINING PROTEIN 1"/>
    <property type="match status" value="1"/>
</dbReference>
<feature type="compositionally biased region" description="Low complexity" evidence="3">
    <location>
        <begin position="944"/>
        <end position="961"/>
    </location>
</feature>
<feature type="compositionally biased region" description="Polar residues" evidence="3">
    <location>
        <begin position="303"/>
        <end position="317"/>
    </location>
</feature>
<accession>A0A8S4BDU3</accession>
<dbReference type="AlphaFoldDB" id="A0A8S4BDU3"/>
<evidence type="ECO:0000256" key="2">
    <source>
        <dbReference type="ARBA" id="ARBA00022737"/>
    </source>
</evidence>
<feature type="region of interest" description="Disordered" evidence="3">
    <location>
        <begin position="934"/>
        <end position="970"/>
    </location>
</feature>
<dbReference type="EMBL" id="CAJRST010022223">
    <property type="protein sequence ID" value="CAG5957588.1"/>
    <property type="molecule type" value="Genomic_DNA"/>
</dbReference>
<feature type="non-terminal residue" evidence="4">
    <location>
        <position position="1232"/>
    </location>
</feature>
<evidence type="ECO:0000313" key="5">
    <source>
        <dbReference type="Proteomes" id="UP000677803"/>
    </source>
</evidence>
<keyword evidence="1" id="KW-0433">Leucine-rich repeat</keyword>
<protein>
    <submittedName>
        <fullName evidence="4">(Atlantic silverside) hypothetical protein</fullName>
    </submittedName>
</protein>
<evidence type="ECO:0000256" key="1">
    <source>
        <dbReference type="ARBA" id="ARBA00022614"/>
    </source>
</evidence>
<dbReference type="Gene3D" id="3.80.10.10">
    <property type="entry name" value="Ribonuclease Inhibitor"/>
    <property type="match status" value="2"/>
</dbReference>
<dbReference type="Pfam" id="PF00612">
    <property type="entry name" value="IQ"/>
    <property type="match status" value="1"/>
</dbReference>
<dbReference type="InterPro" id="IPR050836">
    <property type="entry name" value="SDS22/Internalin_LRR"/>
</dbReference>
<feature type="region of interest" description="Disordered" evidence="3">
    <location>
        <begin position="1084"/>
        <end position="1114"/>
    </location>
</feature>
<dbReference type="Pfam" id="PF13855">
    <property type="entry name" value="LRR_8"/>
    <property type="match status" value="1"/>
</dbReference>
<organism evidence="4 5">
    <name type="scientific">Menidia menidia</name>
    <name type="common">Atlantic silverside</name>
    <dbReference type="NCBI Taxonomy" id="238744"/>
    <lineage>
        <taxon>Eukaryota</taxon>
        <taxon>Metazoa</taxon>
        <taxon>Chordata</taxon>
        <taxon>Craniata</taxon>
        <taxon>Vertebrata</taxon>
        <taxon>Euteleostomi</taxon>
        <taxon>Actinopterygii</taxon>
        <taxon>Neopterygii</taxon>
        <taxon>Teleostei</taxon>
        <taxon>Neoteleostei</taxon>
        <taxon>Acanthomorphata</taxon>
        <taxon>Ovalentaria</taxon>
        <taxon>Atherinomorphae</taxon>
        <taxon>Atheriniformes</taxon>
        <taxon>Atherinopsidae</taxon>
        <taxon>Menidiinae</taxon>
        <taxon>Menidia</taxon>
    </lineage>
</organism>
<dbReference type="OrthoDB" id="266138at2759"/>
<gene>
    <name evidence="4" type="ORF">MMEN_LOCUS14537</name>
</gene>
<dbReference type="InterPro" id="IPR001611">
    <property type="entry name" value="Leu-rich_rpt"/>
</dbReference>
<proteinExistence type="predicted"/>
<dbReference type="PROSITE" id="PS50096">
    <property type="entry name" value="IQ"/>
    <property type="match status" value="1"/>
</dbReference>
<comment type="caution">
    <text evidence="4">The sequence shown here is derived from an EMBL/GenBank/DDBJ whole genome shotgun (WGS) entry which is preliminary data.</text>
</comment>
<feature type="compositionally biased region" description="Basic and acidic residues" evidence="3">
    <location>
        <begin position="1"/>
        <end position="116"/>
    </location>
</feature>
<dbReference type="SMART" id="SM00369">
    <property type="entry name" value="LRR_TYP"/>
    <property type="match status" value="4"/>
</dbReference>
<dbReference type="SUPFAM" id="SSF52058">
    <property type="entry name" value="L domain-like"/>
    <property type="match status" value="1"/>
</dbReference>
<feature type="compositionally biased region" description="Basic and acidic residues" evidence="3">
    <location>
        <begin position="188"/>
        <end position="247"/>
    </location>
</feature>
<reference evidence="4" key="1">
    <citation type="submission" date="2021-05" db="EMBL/GenBank/DDBJ databases">
        <authorList>
            <person name="Tigano A."/>
        </authorList>
    </citation>
    <scope>NUCLEOTIDE SEQUENCE</scope>
</reference>
<dbReference type="PROSITE" id="PS51450">
    <property type="entry name" value="LRR"/>
    <property type="match status" value="2"/>
</dbReference>
<dbReference type="SMART" id="SM00015">
    <property type="entry name" value="IQ"/>
    <property type="match status" value="2"/>
</dbReference>
<dbReference type="SMART" id="SM00365">
    <property type="entry name" value="LRR_SD22"/>
    <property type="match status" value="5"/>
</dbReference>
<feature type="region of interest" description="Disordered" evidence="3">
    <location>
        <begin position="848"/>
        <end position="870"/>
    </location>
</feature>
<feature type="compositionally biased region" description="Basic and acidic residues" evidence="3">
    <location>
        <begin position="1186"/>
        <end position="1195"/>
    </location>
</feature>
<dbReference type="InterPro" id="IPR003591">
    <property type="entry name" value="Leu-rich_rpt_typical-subtyp"/>
</dbReference>
<dbReference type="Gene3D" id="1.20.5.190">
    <property type="match status" value="1"/>
</dbReference>
<feature type="region of interest" description="Disordered" evidence="3">
    <location>
        <begin position="357"/>
        <end position="376"/>
    </location>
</feature>
<sequence length="1232" mass="139555">MREEEGGDEKRKSEKEKDKKEEKHRKEEEEEKRKDKKEKDKREEEMKKEEKRDERRKSEKEKDKTEEEMKKEEEEDEKRKKERHEEKGMKNERTSAIKKRRNEEIIKSKNELKMMEEMEGEEPITNRRTWVRTKEEEVEKNEEGQEQKPDEEREERRTGQLDRRKLDKDLIKIQDGSENVWTSEENNNEDKVKPKTLEDPHVRRGAEEQEHTHAQKEEITLRQETEDHGGNAKVPEHKAEIRHHMEETKEDEDGDTKSKEETGGREGKKDSEDENNDKKSLNSQNEQKGKHPLSPLGPGPSPDESSVRQACSESAQDPLSHRNISLPVSLPEHTEQKRLSWIRDCIGWSQLSLHNTRRQNGSVLSGRRRRRACGASRPPPLCPHTLLRLSGCTALQEVTTVTLEDLPCCGLSTLAQCPQLRSLSLRRCGLKSLEGVGQLRELCYIDLQENEISLVDCEHMTGLRVLRLARNKLTTIHGLSGADNLNILDLSHNSITRIAGLESVTRLQRLSVAHNQLISTKGLRDVYTLLHLDLSHNHLTRVEGLENSALLHTLDLRSNSLSEPPGLNNQVLLREVRLDDNSISSVEGLAACWLPLMQTLSVSQNRITQLPSMTDFVSLENMDLRFNCLSELQNVCESLMGCHFLREVHLLGNPLEQDRGWRPTLQKALPGLRAIDSQQTDSLPSALPGQQLNAVPGCFFTLCQAQLQQTQDLQQRHSEELRASSPLDAVKSFSRHFAEAQKLAEDQRFAHEYGDTTVSENTAAVQTIAEKASNVDLQTGCIYWPEMDTANKGTAVVQRKNNIRSNSGSFEEKPAEESTSAAAVSIQRRWRKYRQKCGNVDASIIESEWKTKGDGEEPESGSPFSNRSAAGRDHAATVIQAFWRGFALRRRLACALAAVTWPDAGEEDAFEEVDVEEFVFDEPELEKYWTVTFSEDSPPRHCPKSQQPSSSKPPVSVDDPSQYFRSPPLVQSPRQAWMAEQQVDSVGQRISLASSNRGFTDSRTAQLMLKRAQRMKLTKKQQKKNSNPSLRLAVIENCTYERGPDGHEAVVTLVSEEECQELTAELWSWISVNGPSAVGLGLQQAERPERMRREKAPHGQHTRTAQPDRHSDSVHFLPEMNSSILQGGKVQLVPFELRFLAGGAALLLQLRYAGGPDRPHATGLWANSCLADHPGKANMYTGRNSLGHEKKEASSPKRASSAPSKKERISFRDNPVQLSSGWGGGKKRDRLH</sequence>
<feature type="compositionally biased region" description="Polar residues" evidence="3">
    <location>
        <begin position="176"/>
        <end position="185"/>
    </location>
</feature>
<feature type="compositionally biased region" description="Basic and acidic residues" evidence="3">
    <location>
        <begin position="132"/>
        <end position="172"/>
    </location>
</feature>
<dbReference type="CDD" id="cd23767">
    <property type="entry name" value="IQCD"/>
    <property type="match status" value="1"/>
</dbReference>
<evidence type="ECO:0000256" key="3">
    <source>
        <dbReference type="SAM" id="MobiDB-lite"/>
    </source>
</evidence>
<dbReference type="PANTHER" id="PTHR46652">
    <property type="entry name" value="LEUCINE-RICH REPEAT AND IQ DOMAIN-CONTAINING PROTEIN 1-RELATED"/>
    <property type="match status" value="1"/>
</dbReference>
<feature type="compositionally biased region" description="Basic and acidic residues" evidence="3">
    <location>
        <begin position="1086"/>
        <end position="1097"/>
    </location>
</feature>
<name>A0A8S4BDU3_9TELE</name>
<feature type="compositionally biased region" description="Basic and acidic residues" evidence="3">
    <location>
        <begin position="255"/>
        <end position="280"/>
    </location>
</feature>
<keyword evidence="2" id="KW-0677">Repeat</keyword>
<dbReference type="Proteomes" id="UP000677803">
    <property type="component" value="Unassembled WGS sequence"/>
</dbReference>
<dbReference type="InterPro" id="IPR000048">
    <property type="entry name" value="IQ_motif_EF-hand-BS"/>
</dbReference>
<feature type="region of interest" description="Disordered" evidence="3">
    <location>
        <begin position="1"/>
        <end position="328"/>
    </location>
</feature>
<feature type="region of interest" description="Disordered" evidence="3">
    <location>
        <begin position="1180"/>
        <end position="1232"/>
    </location>
</feature>
<keyword evidence="5" id="KW-1185">Reference proteome</keyword>
<dbReference type="InterPro" id="IPR032675">
    <property type="entry name" value="LRR_dom_sf"/>
</dbReference>